<dbReference type="InterPro" id="IPR000477">
    <property type="entry name" value="RT_dom"/>
</dbReference>
<sequence length="1741" mass="198112">MENPSDDRMDDGDEDHPMSYEEVTQPRNTRHNTTSQPATSSNYIVTTVNTTMPQRHTTRSTAATSHAQPPISTVPSTSAQYTYPQYISVTQPDTSSNHTVTTVNTTMPQRHTTRSTAATSHAQPPISTPPFTSAQYTYPPYTQPNMPPTTVFMPPPQTQFLSQPYTYQQYQVPPYTNALSLTSGNTNANPISVQIPLISRPSTPLNTTSSHIHTAIPSPLTTRITRHKPSSSSDQALDAYEDELQYLNETLAMAMSLKGNINSASKAKTITALKIAINLYTENQALKEQLSANTKRKLYTGDEEEESVFNDNEYGQNTITEMKTCLLDLKHSVKNLTDIVMNKQTSNNIVNTTTKPISFADILKENKTTATPKHQTVISIRDNTDTTTTRKVLSELIQPAKQGIDVTNAQGLSNGKMILDFRDEDSKNKFNTIAASTANIIAEPPRKLTPTIMLKGVRKDIDKSKIPEMFASFNHQIDIYVLSNDIDIKKAVQIVNERTNFRNRDRLINYGITVDPKIRDIIINDMGGKIILDYSMVHVEDMSPLRQCYRCYGFNHKAEKCQLKPEEQLCFHCGGRHNYNICPNQHCPPRCANCMKTGVKENINHNSVSKSCPVYTRINIDIAIISEPPLRNNLPSINKKFNPMYATIQIDQQQTTDDDQQQPVRACIITFNPALPSIIISHLSNTDYIVANINDIIIASVYCEPNTSINDTLNCITQTVNHANNKKCIIAGDFNAKSLYWGSDTTDDRGQEIMSTIAHLNLNILNEGNKPTFDTVRGQRRILSFIDLSLVNNNIIDHIYDWKVHDNVHLSDHRPITFIITDQYINNQYDRSTTRWNTSNIDWNSWSTNIEQQLDDHNITPAIINNINDHNELDIVVIRITNFIQHACDQHCGKYRNKRTRPAKWTNNQSLKDIINKQKSIYRKIRRCHNPFAIERLKNEYLIARQQYRDLAQSLKDDEFNRYLNGYGPENCYQKVCRLLKNNDNMVARTIEGTYNPIDSTTKLVASLFPDDDFNDNDEQQVIRQHTNKWLSKNKSSNGIPPVSILELNNVVHKFQDGKAPGFDGISPKIVKSFWLFFPDIMLAIYNGCLRLNYVPYLWKSSIIRILPKPGRDDYSKTNAYRPIGLISVLGKVLERIMSIRITNHLINNGHMSHHQYGFMAGKSTDHALLNLHNDIDTAISKFKHVCLISLDIRGAFDHTWHPFVIDQMIKYRTPKYLIQLINAYQNNRRITVSYGGVTCNKTTNRGTVQGSILGPLMWNLVVNDLLCKNFGFDVNIQAYADDVTMVVACDCINYMSIKINKILEMAACWGRKCKLTFSESKTKIMYVSKRIARPIYSPVRMNGSVIDPVKEIKILGIIFDHKLDYRPHIKHVVSKATRVNKSITGIARKSYGLSPAVLRMIYHSITEPILSYGGIVTNKATKYQHIHKIFRQLVTPIAQQATKAYRTSSFISVTALADFPPIELYINFRATVATARVTATIIREPSVLPPTRIIIKSIKTARGIGSAYMIFNSTNITRINHFRLPLYCTIQQADLFTISKVFNMIQENHIHHTVYIVTNNISTAQHIGRRDRKNRQRLANELIDMALTNVIVAWNKIDKNEQWYQKLKKYAKRTANNRTREYDYQRMPLKTDLAPTSNSCVQMYMMPGNLYRSSTNMSHRLSPVTANSARIWPNLEYQTIKNVAVASDINYRFTGDIHHDQFIDSTYGHCPGIDHNATLRAHHAQQRMADLRDSAKPSRA</sequence>
<dbReference type="PROSITE" id="PS50878">
    <property type="entry name" value="RT_POL"/>
    <property type="match status" value="1"/>
</dbReference>
<name>A0A922LAR9_DERFA</name>
<dbReference type="InterPro" id="IPR043502">
    <property type="entry name" value="DNA/RNA_pol_sf"/>
</dbReference>
<feature type="region of interest" description="Disordered" evidence="1">
    <location>
        <begin position="107"/>
        <end position="134"/>
    </location>
</feature>
<dbReference type="CDD" id="cd09077">
    <property type="entry name" value="R1-I-EN"/>
    <property type="match status" value="1"/>
</dbReference>
<reference evidence="3" key="1">
    <citation type="submission" date="2013-05" db="EMBL/GenBank/DDBJ databases">
        <authorList>
            <person name="Yim A.K.Y."/>
            <person name="Chan T.F."/>
            <person name="Ji K.M."/>
            <person name="Liu X.Y."/>
            <person name="Zhou J.W."/>
            <person name="Li R.Q."/>
            <person name="Yang K.Y."/>
            <person name="Li J."/>
            <person name="Li M."/>
            <person name="Law P.T.W."/>
            <person name="Wu Y.L."/>
            <person name="Cai Z.L."/>
            <person name="Qin H."/>
            <person name="Bao Y."/>
            <person name="Leung R.K.K."/>
            <person name="Ng P.K.S."/>
            <person name="Zou J."/>
            <person name="Zhong X.J."/>
            <person name="Ran P.X."/>
            <person name="Zhong N.S."/>
            <person name="Liu Z.G."/>
            <person name="Tsui S.K.W."/>
        </authorList>
    </citation>
    <scope>NUCLEOTIDE SEQUENCE</scope>
    <source>
        <strain evidence="3">Derf</strain>
        <tissue evidence="3">Whole organism</tissue>
    </source>
</reference>
<dbReference type="InterPro" id="IPR036691">
    <property type="entry name" value="Endo/exonu/phosph_ase_sf"/>
</dbReference>
<proteinExistence type="predicted"/>
<reference evidence="3" key="2">
    <citation type="journal article" date="2022" name="Res Sq">
        <title>Comparative Genomics Reveals Insights into the Divergent Evolution of Astigmatic Mites and Household Pest Adaptations.</title>
        <authorList>
            <person name="Xiong Q."/>
            <person name="Wan A.T.-Y."/>
            <person name="Liu X.-Y."/>
            <person name="Fung C.S.-H."/>
            <person name="Xiao X."/>
            <person name="Malainual N."/>
            <person name="Hou J."/>
            <person name="Wang L."/>
            <person name="Wang M."/>
            <person name="Yang K."/>
            <person name="Cui Y."/>
            <person name="Leung E."/>
            <person name="Nong W."/>
            <person name="Shin S.-K."/>
            <person name="Au S."/>
            <person name="Jeong K.Y."/>
            <person name="Chew F.T."/>
            <person name="Hui J."/>
            <person name="Leung T.F."/>
            <person name="Tungtrongchitr A."/>
            <person name="Zhong N."/>
            <person name="Liu Z."/>
            <person name="Tsui S."/>
        </authorList>
    </citation>
    <scope>NUCLEOTIDE SEQUENCE</scope>
    <source>
        <strain evidence="3">Derf</strain>
        <tissue evidence="3">Whole organism</tissue>
    </source>
</reference>
<dbReference type="SUPFAM" id="SSF56219">
    <property type="entry name" value="DNase I-like"/>
    <property type="match status" value="1"/>
</dbReference>
<dbReference type="GO" id="GO:0003824">
    <property type="term" value="F:catalytic activity"/>
    <property type="evidence" value="ECO:0007669"/>
    <property type="project" value="InterPro"/>
</dbReference>
<feature type="domain" description="Reverse transcriptase" evidence="2">
    <location>
        <begin position="1088"/>
        <end position="1347"/>
    </location>
</feature>
<feature type="region of interest" description="Disordered" evidence="1">
    <location>
        <begin position="53"/>
        <end position="77"/>
    </location>
</feature>
<accession>A0A922LAR9</accession>
<dbReference type="Pfam" id="PF00078">
    <property type="entry name" value="RVT_1"/>
    <property type="match status" value="1"/>
</dbReference>
<gene>
    <name evidence="3" type="ORF">DERF_002703</name>
</gene>
<evidence type="ECO:0000259" key="2">
    <source>
        <dbReference type="PROSITE" id="PS50878"/>
    </source>
</evidence>
<dbReference type="Proteomes" id="UP000790347">
    <property type="component" value="Unassembled WGS sequence"/>
</dbReference>
<dbReference type="Pfam" id="PF14529">
    <property type="entry name" value="Exo_endo_phos_2"/>
    <property type="match status" value="1"/>
</dbReference>
<feature type="region of interest" description="Disordered" evidence="1">
    <location>
        <begin position="1"/>
        <end position="40"/>
    </location>
</feature>
<organism evidence="3 4">
    <name type="scientific">Dermatophagoides farinae</name>
    <name type="common">American house dust mite</name>
    <dbReference type="NCBI Taxonomy" id="6954"/>
    <lineage>
        <taxon>Eukaryota</taxon>
        <taxon>Metazoa</taxon>
        <taxon>Ecdysozoa</taxon>
        <taxon>Arthropoda</taxon>
        <taxon>Chelicerata</taxon>
        <taxon>Arachnida</taxon>
        <taxon>Acari</taxon>
        <taxon>Acariformes</taxon>
        <taxon>Sarcoptiformes</taxon>
        <taxon>Astigmata</taxon>
        <taxon>Psoroptidia</taxon>
        <taxon>Analgoidea</taxon>
        <taxon>Pyroglyphidae</taxon>
        <taxon>Dermatophagoidinae</taxon>
        <taxon>Dermatophagoides</taxon>
    </lineage>
</organism>
<evidence type="ECO:0000313" key="3">
    <source>
        <dbReference type="EMBL" id="KAH9528789.1"/>
    </source>
</evidence>
<dbReference type="EMBL" id="ASGP02000001">
    <property type="protein sequence ID" value="KAH9528789.1"/>
    <property type="molecule type" value="Genomic_DNA"/>
</dbReference>
<comment type="caution">
    <text evidence="3">The sequence shown here is derived from an EMBL/GenBank/DDBJ whole genome shotgun (WGS) entry which is preliminary data.</text>
</comment>
<feature type="compositionally biased region" description="Polar residues" evidence="1">
    <location>
        <begin position="25"/>
        <end position="40"/>
    </location>
</feature>
<dbReference type="CDD" id="cd01650">
    <property type="entry name" value="RT_nLTR_like"/>
    <property type="match status" value="1"/>
</dbReference>
<dbReference type="SUPFAM" id="SSF56672">
    <property type="entry name" value="DNA/RNA polymerases"/>
    <property type="match status" value="1"/>
</dbReference>
<feature type="compositionally biased region" description="Low complexity" evidence="1">
    <location>
        <begin position="107"/>
        <end position="123"/>
    </location>
</feature>
<dbReference type="Gene3D" id="3.60.10.10">
    <property type="entry name" value="Endonuclease/exonuclease/phosphatase"/>
    <property type="match status" value="1"/>
</dbReference>
<dbReference type="InterPro" id="IPR005135">
    <property type="entry name" value="Endo/exonuclease/phosphatase"/>
</dbReference>
<evidence type="ECO:0000256" key="1">
    <source>
        <dbReference type="SAM" id="MobiDB-lite"/>
    </source>
</evidence>
<feature type="compositionally biased region" description="Low complexity" evidence="1">
    <location>
        <begin position="59"/>
        <end position="68"/>
    </location>
</feature>
<keyword evidence="4" id="KW-1185">Reference proteome</keyword>
<dbReference type="GO" id="GO:0071897">
    <property type="term" value="P:DNA biosynthetic process"/>
    <property type="evidence" value="ECO:0007669"/>
    <property type="project" value="UniProtKB-ARBA"/>
</dbReference>
<protein>
    <recommendedName>
        <fullName evidence="2">Reverse transcriptase domain-containing protein</fullName>
    </recommendedName>
</protein>
<evidence type="ECO:0000313" key="4">
    <source>
        <dbReference type="Proteomes" id="UP000790347"/>
    </source>
</evidence>
<dbReference type="PANTHER" id="PTHR19446">
    <property type="entry name" value="REVERSE TRANSCRIPTASES"/>
    <property type="match status" value="1"/>
</dbReference>